<dbReference type="Proteomes" id="UP000813444">
    <property type="component" value="Unassembled WGS sequence"/>
</dbReference>
<evidence type="ECO:0000313" key="3">
    <source>
        <dbReference type="Proteomes" id="UP000813444"/>
    </source>
</evidence>
<dbReference type="EMBL" id="JAGPNK010000013">
    <property type="protein sequence ID" value="KAH7309741.1"/>
    <property type="molecule type" value="Genomic_DNA"/>
</dbReference>
<dbReference type="InterPro" id="IPR010730">
    <property type="entry name" value="HET"/>
</dbReference>
<accession>A0A8K0SEF7</accession>
<sequence length="697" mass="78160">MIPPSTLCRACAGITPQALIRPDGYKHLDNALDLLVSAHRCDLCALIRRAMDQDATEPRLDADLRRNIAPEPVVLHGLQEPLSLDDSEELTKSQAPSLFGINAVIPDVESGFDVAYLSLTAVPGSKARLNRDVIGRQLFRNSGSNEALHFVKEWYNNCIFNHEACKGTFSGQRDINNLPQLPTRVLDLGINDDPKDPFLFITGSSRANYAALSHCWGAHRLLTTVADNLEAHCRAIKMSTLPKTFQDAIRIVKMLGLRYLWIDSLCIIQDDTEDWKRESIQMGRIYKDAKITVAASGAKDGSEGCFIPRQPPISPVSIPYRHQADGPLQTGEEVMFVTLFPDQAISSLTLAPLGSRAWITQEWMLSPRTIHYTASRMVWACRTHVKCEDEYTEPPMDEQRLFDSVRQYWSIKNRDGEGLGRMSEAREDFLADWCEMVSTYTQRHLTFDSDKPVAILGLAGELSQSTGEAYTSGIFHAEAGPQNNEDARTLIVQLLWLAKSTLSRPSTLKFLPSWSWTSTIGAVWFLPLSQTTHVLARNIQLHKTQTEDMMGSQQELSTWLQFLVKLKPWSRANSWPHGSPQAGQPGTMDYYSDSIRTVGGGIISKNLFIFHGPTNKPGGWVAFDEGIWPSHDRPFYMAALSRSEIHGVEDAFNVLMVEEAMHPAEERSVGRFVRLGVGEIIDKNWFDDIPYEDIVLI</sequence>
<dbReference type="PANTHER" id="PTHR33112:SF15">
    <property type="entry name" value="HETEROKARYON INCOMPATIBILITY DOMAIN-CONTAINING PROTEIN"/>
    <property type="match status" value="1"/>
</dbReference>
<comment type="caution">
    <text evidence="2">The sequence shown here is derived from an EMBL/GenBank/DDBJ whole genome shotgun (WGS) entry which is preliminary data.</text>
</comment>
<dbReference type="Pfam" id="PF06985">
    <property type="entry name" value="HET"/>
    <property type="match status" value="1"/>
</dbReference>
<reference evidence="2" key="1">
    <citation type="journal article" date="2021" name="Nat. Commun.">
        <title>Genetic determinants of endophytism in the Arabidopsis root mycobiome.</title>
        <authorList>
            <person name="Mesny F."/>
            <person name="Miyauchi S."/>
            <person name="Thiergart T."/>
            <person name="Pickel B."/>
            <person name="Atanasova L."/>
            <person name="Karlsson M."/>
            <person name="Huettel B."/>
            <person name="Barry K.W."/>
            <person name="Haridas S."/>
            <person name="Chen C."/>
            <person name="Bauer D."/>
            <person name="Andreopoulos W."/>
            <person name="Pangilinan J."/>
            <person name="LaButti K."/>
            <person name="Riley R."/>
            <person name="Lipzen A."/>
            <person name="Clum A."/>
            <person name="Drula E."/>
            <person name="Henrissat B."/>
            <person name="Kohler A."/>
            <person name="Grigoriev I.V."/>
            <person name="Martin F.M."/>
            <person name="Hacquard S."/>
        </authorList>
    </citation>
    <scope>NUCLEOTIDE SEQUENCE</scope>
    <source>
        <strain evidence="2">MPI-CAGE-CH-0235</strain>
    </source>
</reference>
<protein>
    <submittedName>
        <fullName evidence="2">Heterokaryon incompatibility protein-domain-containing protein</fullName>
    </submittedName>
</protein>
<organism evidence="2 3">
    <name type="scientific">Stachybotrys elegans</name>
    <dbReference type="NCBI Taxonomy" id="80388"/>
    <lineage>
        <taxon>Eukaryota</taxon>
        <taxon>Fungi</taxon>
        <taxon>Dikarya</taxon>
        <taxon>Ascomycota</taxon>
        <taxon>Pezizomycotina</taxon>
        <taxon>Sordariomycetes</taxon>
        <taxon>Hypocreomycetidae</taxon>
        <taxon>Hypocreales</taxon>
        <taxon>Stachybotryaceae</taxon>
        <taxon>Stachybotrys</taxon>
    </lineage>
</organism>
<name>A0A8K0SEF7_9HYPO</name>
<proteinExistence type="predicted"/>
<evidence type="ECO:0000259" key="1">
    <source>
        <dbReference type="Pfam" id="PF06985"/>
    </source>
</evidence>
<evidence type="ECO:0000313" key="2">
    <source>
        <dbReference type="EMBL" id="KAH7309741.1"/>
    </source>
</evidence>
<dbReference type="OrthoDB" id="47007at2759"/>
<keyword evidence="3" id="KW-1185">Reference proteome</keyword>
<dbReference type="AlphaFoldDB" id="A0A8K0SEF7"/>
<feature type="domain" description="Heterokaryon incompatibility" evidence="1">
    <location>
        <begin position="209"/>
        <end position="362"/>
    </location>
</feature>
<dbReference type="PANTHER" id="PTHR33112">
    <property type="entry name" value="DOMAIN PROTEIN, PUTATIVE-RELATED"/>
    <property type="match status" value="1"/>
</dbReference>
<gene>
    <name evidence="2" type="ORF">B0I35DRAFT_379303</name>
</gene>